<evidence type="ECO:0000313" key="1">
    <source>
        <dbReference type="EMBL" id="NME97830.1"/>
    </source>
</evidence>
<dbReference type="AlphaFoldDB" id="A0A848CX60"/>
<proteinExistence type="predicted"/>
<accession>A0A848CX60</accession>
<dbReference type="RefSeq" id="WP_168974793.1">
    <property type="nucleotide sequence ID" value="NZ_CAMJCG010000010.1"/>
</dbReference>
<comment type="caution">
    <text evidence="1">The sequence shown here is derived from an EMBL/GenBank/DDBJ whole genome shotgun (WGS) entry which is preliminary data.</text>
</comment>
<sequence>MKNKEKKEVPLLFAARFAPGENQYLNEQGDEEFQKLLVDEAEQNLEEEK</sequence>
<evidence type="ECO:0000313" key="2">
    <source>
        <dbReference type="Proteomes" id="UP000561326"/>
    </source>
</evidence>
<dbReference type="Proteomes" id="UP000561326">
    <property type="component" value="Unassembled WGS sequence"/>
</dbReference>
<protein>
    <submittedName>
        <fullName evidence="1">Uncharacterized protein</fullName>
    </submittedName>
</protein>
<organism evidence="1 2">
    <name type="scientific">Aneurinibacillus aneurinilyticus</name>
    <name type="common">Bacillus aneurinolyticus</name>
    <dbReference type="NCBI Taxonomy" id="1391"/>
    <lineage>
        <taxon>Bacteria</taxon>
        <taxon>Bacillati</taxon>
        <taxon>Bacillota</taxon>
        <taxon>Bacilli</taxon>
        <taxon>Bacillales</taxon>
        <taxon>Paenibacillaceae</taxon>
        <taxon>Aneurinibacillus group</taxon>
        <taxon>Aneurinibacillus</taxon>
    </lineage>
</organism>
<reference evidence="1 2" key="1">
    <citation type="submission" date="2020-04" db="EMBL/GenBank/DDBJ databases">
        <authorList>
            <person name="Hitch T.C.A."/>
            <person name="Wylensek D."/>
            <person name="Clavel T."/>
        </authorList>
    </citation>
    <scope>NUCLEOTIDE SEQUENCE [LARGE SCALE GENOMIC DNA]</scope>
    <source>
        <strain evidence="1 2">WB01_D5_05</strain>
    </source>
</reference>
<dbReference type="EMBL" id="JABAGO010000007">
    <property type="protein sequence ID" value="NME97830.1"/>
    <property type="molecule type" value="Genomic_DNA"/>
</dbReference>
<gene>
    <name evidence="1" type="ORF">HF838_06095</name>
</gene>
<name>A0A848CX60_ANEAE</name>